<sequence>MNHRSPGENRGALPRAEHVKSSRKLKSFRENYEGHRKPRRSNVKTFAYHLQQITKGMLKFGQFQFTPCRLTRPACIIYFQHVLKLQARRNDHPENCSLWACIVLAAFGSTCRVCRAHRYTINCIDSFVGYATFRGSRTNGSRCAAKRVAGGNGGSGGGCRLKWRVLFCHNLHRGSLFWNALPRSEQRSPLPNRASGTLSWSLLALVIASRSRRRCYPPSHQRRSRRELREKASR</sequence>
<protein>
    <submittedName>
        <fullName evidence="2">Uncharacterized protein</fullName>
    </submittedName>
</protein>
<comment type="caution">
    <text evidence="2">The sequence shown here is derived from an EMBL/GenBank/DDBJ whole genome shotgun (WGS) entry which is preliminary data.</text>
</comment>
<evidence type="ECO:0000313" key="3">
    <source>
        <dbReference type="Proteomes" id="UP001430953"/>
    </source>
</evidence>
<evidence type="ECO:0000313" key="2">
    <source>
        <dbReference type="EMBL" id="KAL0130015.1"/>
    </source>
</evidence>
<proteinExistence type="predicted"/>
<accession>A0AAW2GRW5</accession>
<dbReference type="Proteomes" id="UP001430953">
    <property type="component" value="Unassembled WGS sequence"/>
</dbReference>
<gene>
    <name evidence="2" type="ORF">PUN28_001952</name>
</gene>
<reference evidence="2 3" key="1">
    <citation type="submission" date="2023-03" db="EMBL/GenBank/DDBJ databases">
        <title>High recombination rates correlate with genetic variation in Cardiocondyla obscurior ants.</title>
        <authorList>
            <person name="Errbii M."/>
        </authorList>
    </citation>
    <scope>NUCLEOTIDE SEQUENCE [LARGE SCALE GENOMIC DNA]</scope>
    <source>
        <strain evidence="2">Alpha-2009</strain>
        <tissue evidence="2">Whole body</tissue>
    </source>
</reference>
<feature type="region of interest" description="Disordered" evidence="1">
    <location>
        <begin position="1"/>
        <end position="38"/>
    </location>
</feature>
<evidence type="ECO:0000256" key="1">
    <source>
        <dbReference type="SAM" id="MobiDB-lite"/>
    </source>
</evidence>
<organism evidence="2 3">
    <name type="scientific">Cardiocondyla obscurior</name>
    <dbReference type="NCBI Taxonomy" id="286306"/>
    <lineage>
        <taxon>Eukaryota</taxon>
        <taxon>Metazoa</taxon>
        <taxon>Ecdysozoa</taxon>
        <taxon>Arthropoda</taxon>
        <taxon>Hexapoda</taxon>
        <taxon>Insecta</taxon>
        <taxon>Pterygota</taxon>
        <taxon>Neoptera</taxon>
        <taxon>Endopterygota</taxon>
        <taxon>Hymenoptera</taxon>
        <taxon>Apocrita</taxon>
        <taxon>Aculeata</taxon>
        <taxon>Formicoidea</taxon>
        <taxon>Formicidae</taxon>
        <taxon>Myrmicinae</taxon>
        <taxon>Cardiocondyla</taxon>
    </lineage>
</organism>
<keyword evidence="3" id="KW-1185">Reference proteome</keyword>
<dbReference type="AlphaFoldDB" id="A0AAW2GRW5"/>
<name>A0AAW2GRW5_9HYME</name>
<dbReference type="EMBL" id="JADYXP020000002">
    <property type="protein sequence ID" value="KAL0130015.1"/>
    <property type="molecule type" value="Genomic_DNA"/>
</dbReference>